<organism evidence="1">
    <name type="scientific">Rhizophagus irregularis (strain DAOM 181602 / DAOM 197198 / MUCL 43194)</name>
    <name type="common">Arbuscular mycorrhizal fungus</name>
    <name type="synonym">Glomus intraradices</name>
    <dbReference type="NCBI Taxonomy" id="747089"/>
    <lineage>
        <taxon>Eukaryota</taxon>
        <taxon>Fungi</taxon>
        <taxon>Fungi incertae sedis</taxon>
        <taxon>Mucoromycota</taxon>
        <taxon>Glomeromycotina</taxon>
        <taxon>Glomeromycetes</taxon>
        <taxon>Glomerales</taxon>
        <taxon>Glomeraceae</taxon>
        <taxon>Rhizophagus</taxon>
    </lineage>
</organism>
<gene>
    <name evidence="1" type="ORF">GLOINDRAFT_34112</name>
</gene>
<dbReference type="HOGENOM" id="CLU_3033547_0_0_1"/>
<dbReference type="EMBL" id="KI291555">
    <property type="protein sequence ID" value="ESA06491.1"/>
    <property type="molecule type" value="Genomic_DNA"/>
</dbReference>
<sequence length="55" mass="6666">MVSILKFLQSIAYYIFQEYDNVLLDLNKVIQLEPSEPQVYFQFQENDTDRKDDIF</sequence>
<accession>U9TT34</accession>
<name>U9TT34_RHIID</name>
<evidence type="ECO:0000313" key="1">
    <source>
        <dbReference type="EMBL" id="ESA06491.1"/>
    </source>
</evidence>
<proteinExistence type="predicted"/>
<protein>
    <submittedName>
        <fullName evidence="1">Uncharacterized protein</fullName>
    </submittedName>
</protein>
<reference evidence="1" key="1">
    <citation type="submission" date="2013-07" db="EMBL/GenBank/DDBJ databases">
        <title>The genome of an arbuscular mycorrhizal fungus provides insights into the evolution of the oldest plant symbiosis.</title>
        <authorList>
            <consortium name="DOE Joint Genome Institute"/>
            <person name="Tisserant E."/>
            <person name="Malbreil M."/>
            <person name="Kuo A."/>
            <person name="Kohler A."/>
            <person name="Symeonidi A."/>
            <person name="Balestrini R."/>
            <person name="Charron P."/>
            <person name="Duensing N."/>
            <person name="Frei-dit-Frey N."/>
            <person name="Gianinazzi-Pearson V."/>
            <person name="Gilbert B."/>
            <person name="Handa Y."/>
            <person name="Hijri M."/>
            <person name="Kaul R."/>
            <person name="Kawaguchi M."/>
            <person name="Krajinski F."/>
            <person name="Lammers P."/>
            <person name="Lapierre D."/>
            <person name="Masclaux F.G."/>
            <person name="Murat C."/>
            <person name="Morin E."/>
            <person name="Ndikumana S."/>
            <person name="Pagni M."/>
            <person name="Petitpierre D."/>
            <person name="Requena N."/>
            <person name="Rosikiewicz P."/>
            <person name="Riley R."/>
            <person name="Saito K."/>
            <person name="San Clemente H."/>
            <person name="Shapiro H."/>
            <person name="van Tuinen D."/>
            <person name="Becard G."/>
            <person name="Bonfante P."/>
            <person name="Paszkowski U."/>
            <person name="Shachar-Hill Y."/>
            <person name="Young J.P."/>
            <person name="Sanders I.R."/>
            <person name="Henrissat B."/>
            <person name="Rensing S.A."/>
            <person name="Grigoriev I.V."/>
            <person name="Corradi N."/>
            <person name="Roux C."/>
            <person name="Martin F."/>
        </authorList>
    </citation>
    <scope>NUCLEOTIDE SEQUENCE</scope>
    <source>
        <strain evidence="1">DAOM 197198</strain>
    </source>
</reference>
<dbReference type="AlphaFoldDB" id="U9TT34"/>